<keyword evidence="3" id="KW-0862">Zinc</keyword>
<dbReference type="Pfam" id="PF08271">
    <property type="entry name" value="Zn_Ribbon_TF"/>
    <property type="match status" value="1"/>
</dbReference>
<dbReference type="SUPFAM" id="SSF47954">
    <property type="entry name" value="Cyclin-like"/>
    <property type="match status" value="1"/>
</dbReference>
<dbReference type="GO" id="GO:0005634">
    <property type="term" value="C:nucleus"/>
    <property type="evidence" value="ECO:0007669"/>
    <property type="project" value="TreeGrafter"/>
</dbReference>
<organism evidence="5 6">
    <name type="scientific">Maylandia zebra</name>
    <name type="common">zebra mbuna</name>
    <dbReference type="NCBI Taxonomy" id="106582"/>
    <lineage>
        <taxon>Eukaryota</taxon>
        <taxon>Metazoa</taxon>
        <taxon>Chordata</taxon>
        <taxon>Craniata</taxon>
        <taxon>Vertebrata</taxon>
        <taxon>Euteleostomi</taxon>
        <taxon>Actinopterygii</taxon>
        <taxon>Neopterygii</taxon>
        <taxon>Teleostei</taxon>
        <taxon>Neoteleostei</taxon>
        <taxon>Acanthomorphata</taxon>
        <taxon>Ovalentaria</taxon>
        <taxon>Cichlomorphae</taxon>
        <taxon>Cichliformes</taxon>
        <taxon>Cichlidae</taxon>
        <taxon>African cichlids</taxon>
        <taxon>Pseudocrenilabrinae</taxon>
        <taxon>Haplochromini</taxon>
        <taxon>Maylandia</taxon>
        <taxon>Maylandia zebra complex</taxon>
    </lineage>
</organism>
<reference evidence="5" key="2">
    <citation type="submission" date="2025-08" db="UniProtKB">
        <authorList>
            <consortium name="Ensembl"/>
        </authorList>
    </citation>
    <scope>IDENTIFICATION</scope>
</reference>
<evidence type="ECO:0000256" key="3">
    <source>
        <dbReference type="PROSITE-ProRule" id="PRU00469"/>
    </source>
</evidence>
<evidence type="ECO:0000313" key="5">
    <source>
        <dbReference type="Ensembl" id="ENSMZEP00005024433.1"/>
    </source>
</evidence>
<dbReference type="GO" id="GO:0008270">
    <property type="term" value="F:zinc ion binding"/>
    <property type="evidence" value="ECO:0007669"/>
    <property type="project" value="UniProtKB-KW"/>
</dbReference>
<feature type="domain" description="TFIIB-type" evidence="4">
    <location>
        <begin position="4"/>
        <end position="37"/>
    </location>
</feature>
<evidence type="ECO:0000313" key="6">
    <source>
        <dbReference type="Proteomes" id="UP000265160"/>
    </source>
</evidence>
<dbReference type="Gene3D" id="1.10.472.10">
    <property type="entry name" value="Cyclin-like"/>
    <property type="match status" value="1"/>
</dbReference>
<dbReference type="Proteomes" id="UP000265160">
    <property type="component" value="LG7"/>
</dbReference>
<dbReference type="GO" id="GO:0017025">
    <property type="term" value="F:TBP-class protein binding"/>
    <property type="evidence" value="ECO:0007669"/>
    <property type="project" value="TreeGrafter"/>
</dbReference>
<keyword evidence="1" id="KW-0805">Transcription regulation</keyword>
<protein>
    <submittedName>
        <fullName evidence="5">BRF2 RNA polymerase III transcription initiation factor subunit</fullName>
    </submittedName>
</protein>
<dbReference type="PROSITE" id="PS51134">
    <property type="entry name" value="ZF_TFIIB"/>
    <property type="match status" value="1"/>
</dbReference>
<reference evidence="5" key="3">
    <citation type="submission" date="2025-09" db="UniProtKB">
        <authorList>
            <consortium name="Ensembl"/>
        </authorList>
    </citation>
    <scope>IDENTIFICATION</scope>
</reference>
<keyword evidence="3" id="KW-0863">Zinc-finger</keyword>
<evidence type="ECO:0000256" key="1">
    <source>
        <dbReference type="ARBA" id="ARBA00023015"/>
    </source>
</evidence>
<name>A0A3P9CQ00_9CICH</name>
<keyword evidence="2" id="KW-0804">Transcription</keyword>
<dbReference type="GeneTree" id="ENSGT00390000002288"/>
<dbReference type="InterPro" id="IPR013137">
    <property type="entry name" value="Znf_TFIIB"/>
</dbReference>
<dbReference type="SUPFAM" id="SSF57783">
    <property type="entry name" value="Zinc beta-ribbon"/>
    <property type="match status" value="1"/>
</dbReference>
<dbReference type="PANTHER" id="PTHR11618">
    <property type="entry name" value="TRANSCRIPTION INITIATION FACTOR IIB-RELATED"/>
    <property type="match status" value="1"/>
</dbReference>
<keyword evidence="3" id="KW-0479">Metal-binding</keyword>
<dbReference type="Gene3D" id="2.20.25.10">
    <property type="match status" value="1"/>
</dbReference>
<dbReference type="AlphaFoldDB" id="A0A3P9CQ00"/>
<dbReference type="InterPro" id="IPR036915">
    <property type="entry name" value="Cyclin-like_sf"/>
</dbReference>
<dbReference type="Ensembl" id="ENSMZET00005025234.1">
    <property type="protein sequence ID" value="ENSMZEP00005024433.1"/>
    <property type="gene ID" value="ENSMZEG00005018264.1"/>
</dbReference>
<evidence type="ECO:0000259" key="4">
    <source>
        <dbReference type="PROSITE" id="PS51134"/>
    </source>
</evidence>
<dbReference type="GO" id="GO:0097550">
    <property type="term" value="C:transcription preinitiation complex"/>
    <property type="evidence" value="ECO:0007669"/>
    <property type="project" value="TreeGrafter"/>
</dbReference>
<proteinExistence type="predicted"/>
<dbReference type="GO" id="GO:0070897">
    <property type="term" value="P:transcription preinitiation complex assembly"/>
    <property type="evidence" value="ECO:0007669"/>
    <property type="project" value="InterPro"/>
</dbReference>
<keyword evidence="6" id="KW-1185">Reference proteome</keyword>
<dbReference type="PANTHER" id="PTHR11618:SF5">
    <property type="entry name" value="TRANSCRIPTION FACTOR IIIB 50 KDA SUBUNIT"/>
    <property type="match status" value="1"/>
</dbReference>
<evidence type="ECO:0000256" key="2">
    <source>
        <dbReference type="ARBA" id="ARBA00023163"/>
    </source>
</evidence>
<dbReference type="InterPro" id="IPR000812">
    <property type="entry name" value="TFIIB"/>
</dbReference>
<reference evidence="5 6" key="1">
    <citation type="journal article" date="2014" name="Nature">
        <title>The genomic substrate for adaptive radiation in African cichlid fish.</title>
        <authorList>
            <person name="Brawand D."/>
            <person name="Wagner C.E."/>
            <person name="Li Y.I."/>
            <person name="Malinsky M."/>
            <person name="Keller I."/>
            <person name="Fan S."/>
            <person name="Simakov O."/>
            <person name="Ng A.Y."/>
            <person name="Lim Z.W."/>
            <person name="Bezault E."/>
            <person name="Turner-Maier J."/>
            <person name="Johnson J."/>
            <person name="Alcazar R."/>
            <person name="Noh H.J."/>
            <person name="Russell P."/>
            <person name="Aken B."/>
            <person name="Alfoldi J."/>
            <person name="Amemiya C."/>
            <person name="Azzouzi N."/>
            <person name="Baroiller J.F."/>
            <person name="Barloy-Hubler F."/>
            <person name="Berlin A."/>
            <person name="Bloomquist R."/>
            <person name="Carleton K.L."/>
            <person name="Conte M.A."/>
            <person name="D'Cotta H."/>
            <person name="Eshel O."/>
            <person name="Gaffney L."/>
            <person name="Galibert F."/>
            <person name="Gante H.F."/>
            <person name="Gnerre S."/>
            <person name="Greuter L."/>
            <person name="Guyon R."/>
            <person name="Haddad N.S."/>
            <person name="Haerty W."/>
            <person name="Harris R.M."/>
            <person name="Hofmann H.A."/>
            <person name="Hourlier T."/>
            <person name="Hulata G."/>
            <person name="Jaffe D.B."/>
            <person name="Lara M."/>
            <person name="Lee A.P."/>
            <person name="MacCallum I."/>
            <person name="Mwaiko S."/>
            <person name="Nikaido M."/>
            <person name="Nishihara H."/>
            <person name="Ozouf-Costaz C."/>
            <person name="Penman D.J."/>
            <person name="Przybylski D."/>
            <person name="Rakotomanga M."/>
            <person name="Renn S.C.P."/>
            <person name="Ribeiro F.J."/>
            <person name="Ron M."/>
            <person name="Salzburger W."/>
            <person name="Sanchez-Pulido L."/>
            <person name="Santos M.E."/>
            <person name="Searle S."/>
            <person name="Sharpe T."/>
            <person name="Swofford R."/>
            <person name="Tan F.J."/>
            <person name="Williams L."/>
            <person name="Young S."/>
            <person name="Yin S."/>
            <person name="Okada N."/>
            <person name="Kocher T.D."/>
            <person name="Miska E.A."/>
            <person name="Lander E.S."/>
            <person name="Venkatesh B."/>
            <person name="Fernald R.D."/>
            <person name="Meyer A."/>
            <person name="Ponting C.P."/>
            <person name="Streelman J.T."/>
            <person name="Lindblad-Toh K."/>
            <person name="Seehausen O."/>
            <person name="Di Palma F."/>
        </authorList>
    </citation>
    <scope>NUCLEOTIDE SEQUENCE</scope>
</reference>
<sequence length="190" mass="21219">MSAAGMRCPACGSTNIVDDDLYSQAQLVCVDCGSVVSEGVLISLFTFNHFWTFFSRTTAVAKRPCQQRVKAICRILMVNREIEDLSQTYYKMAYEHKAFLKVSLQKKEILTGCCVLLSCRQLNWPITVGTISCLLDADSMAVGAIYQEMVKNLSIEAPIINEWHRVVFCCCSTSVSRCSSAYVGCNKFFL</sequence>
<accession>A0A3P9CQ00</accession>